<dbReference type="EMBL" id="CAGS01000473">
    <property type="protein sequence ID" value="CCF85625.1"/>
    <property type="molecule type" value="Genomic_DNA"/>
</dbReference>
<evidence type="ECO:0000313" key="2">
    <source>
        <dbReference type="Proteomes" id="UP000004221"/>
    </source>
</evidence>
<name>I4ELR3_9BACT</name>
<organism evidence="1 2">
    <name type="scientific">Nitrolancea hollandica Lb</name>
    <dbReference type="NCBI Taxonomy" id="1129897"/>
    <lineage>
        <taxon>Bacteria</taxon>
        <taxon>Pseudomonadati</taxon>
        <taxon>Thermomicrobiota</taxon>
        <taxon>Thermomicrobia</taxon>
        <taxon>Sphaerobacterales</taxon>
        <taxon>Sphaerobacterineae</taxon>
        <taxon>Sphaerobacteraceae</taxon>
        <taxon>Nitrolancea</taxon>
    </lineage>
</organism>
<accession>I4ELR3</accession>
<comment type="caution">
    <text evidence="1">The sequence shown here is derived from an EMBL/GenBank/DDBJ whole genome shotgun (WGS) entry which is preliminary data.</text>
</comment>
<dbReference type="OrthoDB" id="9857791at2"/>
<gene>
    <name evidence="1" type="ORF">NITHO_5240012</name>
</gene>
<proteinExistence type="predicted"/>
<dbReference type="AlphaFoldDB" id="I4ELR3"/>
<protein>
    <submittedName>
        <fullName evidence="1">Uncharacterized protein</fullName>
    </submittedName>
</protein>
<dbReference type="RefSeq" id="WP_008480654.1">
    <property type="nucleotide sequence ID" value="NZ_CAGS01000473.1"/>
</dbReference>
<sequence length="164" mass="17463">MTTTDEAGNHSAAGERRQKLSAAARKDLLAGLAQEIGESAVIDGDAVIVEAGEPIALYCRVEPDGVIVLTWWLTAPAPVGHHRWREAAATIAGEDEAIYTSALGGSFLIEVERRTESTREAAKLARSAKPAERVRALAVAYPEAVAALPPEPVPDYLLPDREIA</sequence>
<dbReference type="Proteomes" id="UP000004221">
    <property type="component" value="Unassembled WGS sequence"/>
</dbReference>
<evidence type="ECO:0000313" key="1">
    <source>
        <dbReference type="EMBL" id="CCF85625.1"/>
    </source>
</evidence>
<reference evidence="1 2" key="1">
    <citation type="journal article" date="2012" name="ISME J.">
        <title>Nitrification expanded: discovery, physiology and genomics of a nitrite-oxidizing bacterium from the phylum Chloroflexi.</title>
        <authorList>
            <person name="Sorokin D.Y."/>
            <person name="Lucker S."/>
            <person name="Vejmelkova D."/>
            <person name="Kostrikina N.A."/>
            <person name="Kleerebezem R."/>
            <person name="Rijpstra W.I."/>
            <person name="Damste J.S."/>
            <person name="Le Paslier D."/>
            <person name="Muyzer G."/>
            <person name="Wagner M."/>
            <person name="van Loosdrecht M.C."/>
            <person name="Daims H."/>
        </authorList>
    </citation>
    <scope>NUCLEOTIDE SEQUENCE [LARGE SCALE GENOMIC DNA]</scope>
    <source>
        <strain evidence="2">none</strain>
    </source>
</reference>
<keyword evidence="2" id="KW-1185">Reference proteome</keyword>